<organism evidence="1 2">
    <name type="scientific">Roseovarius ramblicola</name>
    <dbReference type="NCBI Taxonomy" id="2022336"/>
    <lineage>
        <taxon>Bacteria</taxon>
        <taxon>Pseudomonadati</taxon>
        <taxon>Pseudomonadota</taxon>
        <taxon>Alphaproteobacteria</taxon>
        <taxon>Rhodobacterales</taxon>
        <taxon>Roseobacteraceae</taxon>
        <taxon>Roseovarius</taxon>
    </lineage>
</organism>
<evidence type="ECO:0000313" key="1">
    <source>
        <dbReference type="EMBL" id="MFB9150295.1"/>
    </source>
</evidence>
<reference evidence="1 2" key="1">
    <citation type="submission" date="2024-09" db="EMBL/GenBank/DDBJ databases">
        <authorList>
            <person name="Sun Q."/>
            <person name="Mori K."/>
        </authorList>
    </citation>
    <scope>NUCLEOTIDE SEQUENCE [LARGE SCALE GENOMIC DNA]</scope>
    <source>
        <strain evidence="1 2">CECT 9424</strain>
    </source>
</reference>
<dbReference type="Proteomes" id="UP001589670">
    <property type="component" value="Unassembled WGS sequence"/>
</dbReference>
<dbReference type="GO" id="GO:0032259">
    <property type="term" value="P:methylation"/>
    <property type="evidence" value="ECO:0007669"/>
    <property type="project" value="UniProtKB-KW"/>
</dbReference>
<gene>
    <name evidence="1" type="ORF">ACFFU4_11105</name>
</gene>
<accession>A0ABV5I0R9</accession>
<keyword evidence="1" id="KW-0489">Methyltransferase</keyword>
<dbReference type="GO" id="GO:0008168">
    <property type="term" value="F:methyltransferase activity"/>
    <property type="evidence" value="ECO:0007669"/>
    <property type="project" value="UniProtKB-KW"/>
</dbReference>
<dbReference type="SUPFAM" id="SSF53335">
    <property type="entry name" value="S-adenosyl-L-methionine-dependent methyltransferases"/>
    <property type="match status" value="1"/>
</dbReference>
<protein>
    <submittedName>
        <fullName evidence="1">Methyltransferase domain-containing protein</fullName>
    </submittedName>
</protein>
<proteinExistence type="predicted"/>
<dbReference type="InterPro" id="IPR029063">
    <property type="entry name" value="SAM-dependent_MTases_sf"/>
</dbReference>
<sequence length="428" mass="48957">MKIYKPEDIEEFLSKEQLRYQKIDLPFGYSTPGHPRGQIKEILFSESIKGRSVLDVGSFLGQMCVAALQNGAERAVGLELNRDRIRQAGVISEILQLSPQPEYRREDIESTRLEEDFDVVLLLNILHHLRDPIGILRTLTKRVKHRLIIEAASLNRRDAKKLKLGSLSRFLFSRSPAVYVGPCHPKDLSQTYFFSERALTDILSKHLMSYWRIDRYPSEFKGRFILDCKKLSIDRMVLVAGCNSSGKSTFCERVRQNEFSGDLGYDDCSDIPFVNPAKLWGKPLNSVFPAQETSECLMHYDLSLVEKFNLHSFERDPATSVIECSKTIDAVLVAPSIETLKHQIYESEIKNKTGDGSQFHREQSERFGEPGYLLNLYGDWLDYLEGLDSSVTLYVFGETPDGRRLTKCKTIEDARKHIRDTYSVEAPV</sequence>
<keyword evidence="1" id="KW-0808">Transferase</keyword>
<keyword evidence="2" id="KW-1185">Reference proteome</keyword>
<dbReference type="Pfam" id="PF13489">
    <property type="entry name" value="Methyltransf_23"/>
    <property type="match status" value="1"/>
</dbReference>
<dbReference type="CDD" id="cd02440">
    <property type="entry name" value="AdoMet_MTases"/>
    <property type="match status" value="1"/>
</dbReference>
<dbReference type="RefSeq" id="WP_377069837.1">
    <property type="nucleotide sequence ID" value="NZ_JBHMEC010000017.1"/>
</dbReference>
<name>A0ABV5I0R9_9RHOB</name>
<dbReference type="EMBL" id="JBHMEC010000017">
    <property type="protein sequence ID" value="MFB9150295.1"/>
    <property type="molecule type" value="Genomic_DNA"/>
</dbReference>
<evidence type="ECO:0000313" key="2">
    <source>
        <dbReference type="Proteomes" id="UP001589670"/>
    </source>
</evidence>
<comment type="caution">
    <text evidence="1">The sequence shown here is derived from an EMBL/GenBank/DDBJ whole genome shotgun (WGS) entry which is preliminary data.</text>
</comment>
<dbReference type="Gene3D" id="3.40.50.150">
    <property type="entry name" value="Vaccinia Virus protein VP39"/>
    <property type="match status" value="1"/>
</dbReference>